<dbReference type="Proteomes" id="UP000054854">
    <property type="component" value="Unassembled WGS sequence"/>
</dbReference>
<dbReference type="OrthoDB" id="5650388at2"/>
<dbReference type="InterPro" id="IPR000792">
    <property type="entry name" value="Tscrpt_reg_LuxR_C"/>
</dbReference>
<dbReference type="Pfam" id="PF00196">
    <property type="entry name" value="GerE"/>
    <property type="match status" value="1"/>
</dbReference>
<sequence length="287" mass="34004">MNAISNMKAHTSFLYNCYHDIFENTPIDFWGYLYFDFQGHYLQLISEKSIIDDILNKELYIEQNLCKKNYQHDSLYVCNVDSDNVIASGIKHCLLERDFTYFVDIIRQDSNRVEMVTFASSHQTNHMNNFAFNNLDYLNMIAQNLSKRIKRLHTKDNFLILPKECIIQMNERISLGNSDKPDSLKDILLKSSHQKMVELIKDDVFDYNQLPFSFLAAKNFTHREKELIYLYYHDFNLQRIASIFEISKRTVERHFESIKKKLNCENIGQIIPALIKYDHSIKKIISL</sequence>
<dbReference type="InterPro" id="IPR016032">
    <property type="entry name" value="Sig_transdc_resp-reg_C-effctor"/>
</dbReference>
<organism evidence="3 5">
    <name type="scientific">Legionella cincinnatiensis</name>
    <dbReference type="NCBI Taxonomy" id="28085"/>
    <lineage>
        <taxon>Bacteria</taxon>
        <taxon>Pseudomonadati</taxon>
        <taxon>Pseudomonadota</taxon>
        <taxon>Gammaproteobacteria</taxon>
        <taxon>Legionellales</taxon>
        <taxon>Legionellaceae</taxon>
        <taxon>Legionella</taxon>
    </lineage>
</organism>
<feature type="domain" description="HTH luxR-type" evidence="1">
    <location>
        <begin position="217"/>
        <end position="274"/>
    </location>
</feature>
<keyword evidence="4" id="KW-1185">Reference proteome</keyword>
<evidence type="ECO:0000313" key="5">
    <source>
        <dbReference type="Proteomes" id="UP000255316"/>
    </source>
</evidence>
<dbReference type="SUPFAM" id="SSF46894">
    <property type="entry name" value="C-terminal effector domain of the bipartite response regulators"/>
    <property type="match status" value="1"/>
</dbReference>
<evidence type="ECO:0000313" key="4">
    <source>
        <dbReference type="Proteomes" id="UP000054854"/>
    </source>
</evidence>
<dbReference type="SMART" id="SM00421">
    <property type="entry name" value="HTH_LUXR"/>
    <property type="match status" value="1"/>
</dbReference>
<proteinExistence type="predicted"/>
<reference evidence="2 4" key="1">
    <citation type="submission" date="2015-11" db="EMBL/GenBank/DDBJ databases">
        <title>Genomic analysis of 38 Legionella species identifies large and diverse effector repertoires.</title>
        <authorList>
            <person name="Burstein D."/>
            <person name="Amaro F."/>
            <person name="Zusman T."/>
            <person name="Lifshitz Z."/>
            <person name="Cohen O."/>
            <person name="Gilbert J.A."/>
            <person name="Pupko T."/>
            <person name="Shuman H.A."/>
            <person name="Segal G."/>
        </authorList>
    </citation>
    <scope>NUCLEOTIDE SEQUENCE [LARGE SCALE GENOMIC DNA]</scope>
    <source>
        <strain evidence="2 4">CDC#72-OH-14</strain>
    </source>
</reference>
<evidence type="ECO:0000313" key="2">
    <source>
        <dbReference type="EMBL" id="KTC82111.1"/>
    </source>
</evidence>
<dbReference type="Proteomes" id="UP000255316">
    <property type="component" value="Unassembled WGS sequence"/>
</dbReference>
<dbReference type="EMBL" id="UGNX01000001">
    <property type="protein sequence ID" value="STX35414.1"/>
    <property type="molecule type" value="Genomic_DNA"/>
</dbReference>
<gene>
    <name evidence="2" type="ORF">Lcin_3181</name>
    <name evidence="3" type="ORF">NCTC12438_02029</name>
</gene>
<protein>
    <submittedName>
        <fullName evidence="3">LuxR family transcriptional regulator</fullName>
    </submittedName>
</protein>
<dbReference type="GO" id="GO:0003677">
    <property type="term" value="F:DNA binding"/>
    <property type="evidence" value="ECO:0007669"/>
    <property type="project" value="InterPro"/>
</dbReference>
<name>A0A378ITS4_9GAMM</name>
<dbReference type="EMBL" id="LNXX01000047">
    <property type="protein sequence ID" value="KTC82111.1"/>
    <property type="molecule type" value="Genomic_DNA"/>
</dbReference>
<dbReference type="STRING" id="28085.Lcin_3181"/>
<dbReference type="GO" id="GO:0006355">
    <property type="term" value="P:regulation of DNA-templated transcription"/>
    <property type="evidence" value="ECO:0007669"/>
    <property type="project" value="InterPro"/>
</dbReference>
<dbReference type="Gene3D" id="1.10.10.10">
    <property type="entry name" value="Winged helix-like DNA-binding domain superfamily/Winged helix DNA-binding domain"/>
    <property type="match status" value="1"/>
</dbReference>
<accession>A0A378ITS4</accession>
<reference evidence="3 5" key="2">
    <citation type="submission" date="2018-06" db="EMBL/GenBank/DDBJ databases">
        <authorList>
            <consortium name="Pathogen Informatics"/>
            <person name="Doyle S."/>
        </authorList>
    </citation>
    <scope>NUCLEOTIDE SEQUENCE [LARGE SCALE GENOMIC DNA]</scope>
    <source>
        <strain evidence="3 5">NCTC12438</strain>
    </source>
</reference>
<dbReference type="AlphaFoldDB" id="A0A378ITS4"/>
<dbReference type="InterPro" id="IPR036388">
    <property type="entry name" value="WH-like_DNA-bd_sf"/>
</dbReference>
<evidence type="ECO:0000259" key="1">
    <source>
        <dbReference type="SMART" id="SM00421"/>
    </source>
</evidence>
<evidence type="ECO:0000313" key="3">
    <source>
        <dbReference type="EMBL" id="STX35414.1"/>
    </source>
</evidence>